<dbReference type="InterPro" id="IPR022682">
    <property type="entry name" value="Calpain_domain_III"/>
</dbReference>
<dbReference type="EMBL" id="GIIL01000032">
    <property type="protein sequence ID" value="NOV43758.1"/>
    <property type="molecule type" value="Transcribed_RNA"/>
</dbReference>
<feature type="compositionally biased region" description="Low complexity" evidence="7">
    <location>
        <begin position="76"/>
        <end position="99"/>
    </location>
</feature>
<evidence type="ECO:0000256" key="7">
    <source>
        <dbReference type="SAM" id="MobiDB-lite"/>
    </source>
</evidence>
<dbReference type="SUPFAM" id="SSF54001">
    <property type="entry name" value="Cysteine proteinases"/>
    <property type="match status" value="1"/>
</dbReference>
<dbReference type="InterPro" id="IPR022683">
    <property type="entry name" value="Calpain_III"/>
</dbReference>
<dbReference type="GO" id="GO:0006508">
    <property type="term" value="P:proteolysis"/>
    <property type="evidence" value="ECO:0007669"/>
    <property type="project" value="UniProtKB-KW"/>
</dbReference>
<dbReference type="PANTHER" id="PTHR46143">
    <property type="entry name" value="CALPAIN-7"/>
    <property type="match status" value="1"/>
</dbReference>
<feature type="region of interest" description="Disordered" evidence="7">
    <location>
        <begin position="70"/>
        <end position="109"/>
    </location>
</feature>
<keyword evidence="2 6" id="KW-0645">Protease</keyword>
<dbReference type="Gene3D" id="3.90.70.10">
    <property type="entry name" value="Cysteine proteinases"/>
    <property type="match status" value="1"/>
</dbReference>
<evidence type="ECO:0000259" key="8">
    <source>
        <dbReference type="PROSITE" id="PS50203"/>
    </source>
</evidence>
<dbReference type="InterPro" id="IPR038765">
    <property type="entry name" value="Papain-like_cys_pep_sf"/>
</dbReference>
<evidence type="ECO:0000256" key="4">
    <source>
        <dbReference type="ARBA" id="ARBA00022807"/>
    </source>
</evidence>
<feature type="active site" evidence="5 6">
    <location>
        <position position="206"/>
    </location>
</feature>
<dbReference type="PRINTS" id="PR00704">
    <property type="entry name" value="CALPAIN"/>
</dbReference>
<evidence type="ECO:0000256" key="1">
    <source>
        <dbReference type="ARBA" id="ARBA00007623"/>
    </source>
</evidence>
<evidence type="ECO:0000256" key="6">
    <source>
        <dbReference type="PROSITE-ProRule" id="PRU00239"/>
    </source>
</evidence>
<dbReference type="SMART" id="SM00720">
    <property type="entry name" value="calpain_III"/>
    <property type="match status" value="1"/>
</dbReference>
<dbReference type="SMART" id="SM00230">
    <property type="entry name" value="CysPc"/>
    <property type="match status" value="1"/>
</dbReference>
<organism evidence="9">
    <name type="scientific">Xenopsylla cheopis</name>
    <name type="common">Oriental rat flea</name>
    <name type="synonym">Pulex cheopis</name>
    <dbReference type="NCBI Taxonomy" id="163159"/>
    <lineage>
        <taxon>Eukaryota</taxon>
        <taxon>Metazoa</taxon>
        <taxon>Ecdysozoa</taxon>
        <taxon>Arthropoda</taxon>
        <taxon>Hexapoda</taxon>
        <taxon>Insecta</taxon>
        <taxon>Pterygota</taxon>
        <taxon>Neoptera</taxon>
        <taxon>Endopterygota</taxon>
        <taxon>Siphonaptera</taxon>
        <taxon>Pulicidae</taxon>
        <taxon>Xenopsyllinae</taxon>
        <taxon>Xenopsylla</taxon>
    </lineage>
</organism>
<feature type="active site" evidence="5 6">
    <location>
        <position position="394"/>
    </location>
</feature>
<dbReference type="InterPro" id="IPR036181">
    <property type="entry name" value="MIT_dom_sf"/>
</dbReference>
<sequence>MSILAECHSLIKRGLEADEAGNKDDAINFYVQAGEKYITIPDASTKDQLKGIIQNCISRAEELKGIQYKAQNDTQSSSNSSSSSTPVRSATSPTSPTRPSLHRGSSAHLRVSGGQATYGEDEKQVLKHTSHINQKVYLPFIVEDINETFNFPMPFSDRDGILELSPKQRHDFARWATLSELHPEPRIVSGHQVNYMDIKQTVVSDCSFVASLAVAALYEQRFQKRLITSILYPRNRNDEPRYNPDGKYMVKLHINGIPRKVIIDDRLPVGHGNRLLCSYSSNTEEFWVSLLEKAYMKVMGGYDFPGSNSNIDLHALTGWIPERMAIRPQEQDFNGELLFAKIMSGLARGKVLVTVATGELSEADQERTGLVATHAYAVMDAVNINGVNLLKLKNPWSHLRWHGNYSELDTLHWTQELQEQLQYDPKLAARHDNGIFWIDYTSLCNFFDVFYMNWNPEIFQYTYCIHQTWNAGIGPAKDAYTVGENPQFSLNVSQGIGEIWVLLTRHITSIEDFRNNQEYITVLVYKNEGKRVYYPSSPPPYIDGVRINSPHYLCKIRMDPERARKYTLVVSQYEKSTTIYYTLRAYSKSPFNLSKIQPIPYAIKETGEWAGRTAGGCANYPATYLNNPRYRLELKNRIEHHMLIELRGPKEYQIGLEVTIVSLEDDSVNAPFKSRSSGAYRSGFVALDLEELPSGIYEILPSTFYQNQEGPFFLTVKCSSPIKLKLN</sequence>
<evidence type="ECO:0000313" key="9">
    <source>
        <dbReference type="EMBL" id="NOV43758.1"/>
    </source>
</evidence>
<dbReference type="InterPro" id="IPR051297">
    <property type="entry name" value="PalB/RIM13"/>
</dbReference>
<dbReference type="InterPro" id="IPR036213">
    <property type="entry name" value="Calpain_III_sf"/>
</dbReference>
<dbReference type="PANTHER" id="PTHR46143:SF1">
    <property type="entry name" value="CALPAIN-7"/>
    <property type="match status" value="1"/>
</dbReference>
<accession>A0A6M2DF30</accession>
<keyword evidence="4 6" id="KW-0788">Thiol protease</keyword>
<evidence type="ECO:0000256" key="5">
    <source>
        <dbReference type="PIRSR" id="PIRSR622684-1"/>
    </source>
</evidence>
<evidence type="ECO:0000256" key="3">
    <source>
        <dbReference type="ARBA" id="ARBA00022801"/>
    </source>
</evidence>
<dbReference type="SUPFAM" id="SSF116846">
    <property type="entry name" value="MIT domain"/>
    <property type="match status" value="1"/>
</dbReference>
<dbReference type="SUPFAM" id="SSF49758">
    <property type="entry name" value="Calpain large subunit, middle domain (domain III)"/>
    <property type="match status" value="2"/>
</dbReference>
<proteinExistence type="inferred from homology"/>
<dbReference type="GO" id="GO:0004198">
    <property type="term" value="F:calcium-dependent cysteine-type endopeptidase activity"/>
    <property type="evidence" value="ECO:0007669"/>
    <property type="project" value="InterPro"/>
</dbReference>
<dbReference type="Pfam" id="PF01067">
    <property type="entry name" value="Calpain_III"/>
    <property type="match status" value="1"/>
</dbReference>
<dbReference type="InterPro" id="IPR022684">
    <property type="entry name" value="Calpain_cysteine_protease"/>
</dbReference>
<evidence type="ECO:0000256" key="2">
    <source>
        <dbReference type="ARBA" id="ARBA00022670"/>
    </source>
</evidence>
<dbReference type="Gene3D" id="2.60.120.380">
    <property type="match status" value="2"/>
</dbReference>
<dbReference type="CDD" id="cd00044">
    <property type="entry name" value="CysPc"/>
    <property type="match status" value="1"/>
</dbReference>
<dbReference type="Gene3D" id="1.20.58.80">
    <property type="entry name" value="Phosphotransferase system, lactose/cellobiose-type IIA subunit"/>
    <property type="match status" value="1"/>
</dbReference>
<protein>
    <submittedName>
        <fullName evidence="9">Putative cytosolic ca2+-dependent cysteine protease calpain</fullName>
    </submittedName>
</protein>
<comment type="similarity">
    <text evidence="1">Belongs to the peptidase C2 family.</text>
</comment>
<dbReference type="PROSITE" id="PS50203">
    <property type="entry name" value="CALPAIN_CAT"/>
    <property type="match status" value="1"/>
</dbReference>
<dbReference type="Pfam" id="PF00648">
    <property type="entry name" value="Peptidase_C2"/>
    <property type="match status" value="1"/>
</dbReference>
<feature type="active site" evidence="5 6">
    <location>
        <position position="374"/>
    </location>
</feature>
<keyword evidence="3 6" id="KW-0378">Hydrolase</keyword>
<reference evidence="9" key="1">
    <citation type="submission" date="2020-03" db="EMBL/GenBank/DDBJ databases">
        <title>Transcriptomic Profiling of the Digestive Tract of the Rat Flea, Xenopsylla cheopis, Following Blood Feeding and Infection with Yersinia pestis.</title>
        <authorList>
            <person name="Bland D.M."/>
            <person name="Martens C.A."/>
            <person name="Virtaneva K."/>
            <person name="Kanakabandi K."/>
            <person name="Long D."/>
            <person name="Rosenke R."/>
            <person name="Saturday G.A."/>
            <person name="Hoyt F.H."/>
            <person name="Bruno D.P."/>
            <person name="Ribeiro J.M.C."/>
            <person name="Hinnebusch J."/>
        </authorList>
    </citation>
    <scope>NUCLEOTIDE SEQUENCE</scope>
</reference>
<feature type="domain" description="Calpain catalytic" evidence="8">
    <location>
        <begin position="154"/>
        <end position="456"/>
    </location>
</feature>
<dbReference type="InterPro" id="IPR001300">
    <property type="entry name" value="Peptidase_C2_calpain_cat"/>
</dbReference>
<name>A0A6M2DF30_XENCH</name>
<dbReference type="AlphaFoldDB" id="A0A6M2DF30"/>